<dbReference type="EMBL" id="MZ399596">
    <property type="protein sequence ID" value="QXP45339.1"/>
    <property type="molecule type" value="Genomic_DNA"/>
</dbReference>
<keyword evidence="1" id="KW-0255">Endonuclease</keyword>
<organism evidence="1 2">
    <name type="scientific">Carnobacterium phage cd4</name>
    <dbReference type="NCBI Taxonomy" id="2849246"/>
    <lineage>
        <taxon>Viruses</taxon>
        <taxon>Duplodnaviria</taxon>
        <taxon>Heunggongvirae</taxon>
        <taxon>Uroviricota</taxon>
        <taxon>Caudoviricetes</taxon>
        <taxon>Carnodivirus</taxon>
        <taxon>Carnodivirus cd4-like</taxon>
    </lineage>
</organism>
<evidence type="ECO:0000313" key="1">
    <source>
        <dbReference type="EMBL" id="QXP45339.1"/>
    </source>
</evidence>
<dbReference type="Proteomes" id="UP000828872">
    <property type="component" value="Segment"/>
</dbReference>
<dbReference type="SUPFAM" id="SSF54060">
    <property type="entry name" value="His-Me finger endonucleases"/>
    <property type="match status" value="1"/>
</dbReference>
<keyword evidence="1" id="KW-0540">Nuclease</keyword>
<keyword evidence="1" id="KW-0378">Hydrolase</keyword>
<sequence length="113" mass="13025">MLIKFLRYQGVTSDKYLVSDTGRIWNAESGRELKLQDTGYLHVRINHGGKMLNIRVHKAVAETFIRDVKAGEVVNHLNGDKQYNFRVNLEITTQSENVKHSIKMRNKLKEAIS</sequence>
<keyword evidence="2" id="KW-1185">Reference proteome</keyword>
<accession>A0AAE7SR91</accession>
<dbReference type="InterPro" id="IPR044925">
    <property type="entry name" value="His-Me_finger_sf"/>
</dbReference>
<gene>
    <name evidence="1" type="ORF">cd4_063</name>
</gene>
<reference evidence="1 2" key="1">
    <citation type="journal article" date="2021" name="Microbiol. Resour. Announc.">
        <title>Genome Sequences of Bacteriophages cd2, cd3, and cd4, which Specifically Target Carnobacterium divergens.</title>
        <authorList>
            <person name="Zhang P."/>
            <person name="Britton A.P."/>
            <person name="Visser K.A."/>
            <person name="Welke C.A."/>
            <person name="Wassink H."/>
            <person name="Prins E."/>
            <person name="Yang X."/>
            <person name="Martin-Visscher L.A."/>
        </authorList>
    </citation>
    <scope>NUCLEOTIDE SEQUENCE [LARGE SCALE GENOMIC DNA]</scope>
    <source>
        <strain evidence="2">cd4</strain>
    </source>
</reference>
<evidence type="ECO:0000313" key="2">
    <source>
        <dbReference type="Proteomes" id="UP000828872"/>
    </source>
</evidence>
<protein>
    <submittedName>
        <fullName evidence="1">HNH endonuclease</fullName>
    </submittedName>
</protein>
<name>A0AAE7SR91_9CAUD</name>
<dbReference type="Gene3D" id="3.90.75.20">
    <property type="match status" value="1"/>
</dbReference>
<dbReference type="GO" id="GO:0004519">
    <property type="term" value="F:endonuclease activity"/>
    <property type="evidence" value="ECO:0007669"/>
    <property type="project" value="UniProtKB-KW"/>
</dbReference>
<proteinExistence type="predicted"/>